<keyword evidence="3" id="KW-1185">Reference proteome</keyword>
<evidence type="ECO:0000313" key="2">
    <source>
        <dbReference type="EMBL" id="CAP80855.1"/>
    </source>
</evidence>
<evidence type="ECO:0000313" key="3">
    <source>
        <dbReference type="Proteomes" id="UP000000724"/>
    </source>
</evidence>
<proteinExistence type="predicted"/>
<dbReference type="OMA" id="MHERCWR"/>
<dbReference type="EMBL" id="AM920427">
    <property type="protein sequence ID" value="CAP80855.1"/>
    <property type="molecule type" value="Genomic_DNA"/>
</dbReference>
<organism evidence="2 3">
    <name type="scientific">Penicillium rubens (strain ATCC 28089 / DSM 1075 / NRRL 1951 / Wisconsin 54-1255)</name>
    <name type="common">Penicillium chrysogenum</name>
    <dbReference type="NCBI Taxonomy" id="500485"/>
    <lineage>
        <taxon>Eukaryota</taxon>
        <taxon>Fungi</taxon>
        <taxon>Dikarya</taxon>
        <taxon>Ascomycota</taxon>
        <taxon>Pezizomycotina</taxon>
        <taxon>Eurotiomycetes</taxon>
        <taxon>Eurotiomycetidae</taxon>
        <taxon>Eurotiales</taxon>
        <taxon>Aspergillaceae</taxon>
        <taxon>Penicillium</taxon>
        <taxon>Penicillium chrysogenum species complex</taxon>
    </lineage>
</organism>
<dbReference type="VEuPathDB" id="FungiDB:PCH_Pc12g12280"/>
<sequence length="674" mass="77898">MGSRLASPASMESPRDHQSERPTPAPVTPLLFTLPAEIRLKIFGFCIPRKCAIKVSSAMYRPYGVEPLVSTRGPPEEDRFLNTRPRWTNVLHVSKQMSDECLNILYGENLFEVYLSKRAEATLKKTFSKRNIQRIRFMVVIDPGPCFRGELNQPDIPFWAMTVPNLKLFEWVTQPDKKAERYTSNLATRQRLEGWMEWTDAYLDCFSEFMVDGVEFKMSLDKGDGRCIQYFVILNLLRIAHYDIQTAKLSMFVVLQRLDASNSYPKITNCILLYPPASMSHSGRRGRLLLNAFPACNLCGESIYIFSTGVSEIIRGDAPKGIRLFSLHDRWIEGRPTDLDEIHFDGRWTWSCTFRVPLGVVTVYLNPFDNFGPEGPFHLSGVGELRPGQTICLPQDDNQMVLWNYQGPIQHALPTPKFFSVLAQLLTLPMHERCWRLMTRILDVELIKKNMDIFVRAMCQPWMPTRPVSSPSRIYPVAELLKLGVGLPGKFRLTPTSYRGMGDEDLSHMPRDFRGADPLNDSYVDKVIARFAAKYTKKREKGSEPTWQPSIPTHTMSRRSQGTFRPRNVFLPTELILNIADYLGHHKDIQNLLSVFPHWHPMIPDSYWRRRFVDDNCLDNVQSPPEDALDWQHLYLNSDRLLRPSLGWRNRQRILSQLQGTKERFLRQLERKGE</sequence>
<accession>B6GYD3</accession>
<evidence type="ECO:0008006" key="4">
    <source>
        <dbReference type="Google" id="ProtNLM"/>
    </source>
</evidence>
<reference evidence="2 3" key="1">
    <citation type="journal article" date="2008" name="Nat. Biotechnol.">
        <title>Genome sequencing and analysis of the filamentous fungus Penicillium chrysogenum.</title>
        <authorList>
            <person name="van den Berg M.A."/>
            <person name="Albang R."/>
            <person name="Albermann K."/>
            <person name="Badger J.H."/>
            <person name="Daran J.-M."/>
            <person name="Driessen A.J.M."/>
            <person name="Garcia-Estrada C."/>
            <person name="Fedorova N.D."/>
            <person name="Harris D.M."/>
            <person name="Heijne W.H.M."/>
            <person name="Joardar V.S."/>
            <person name="Kiel J.A.K.W."/>
            <person name="Kovalchuk A."/>
            <person name="Martin J.F."/>
            <person name="Nierman W.C."/>
            <person name="Nijland J.G."/>
            <person name="Pronk J.T."/>
            <person name="Roubos J.A."/>
            <person name="van der Klei I.J."/>
            <person name="van Peij N.N.M.E."/>
            <person name="Veenhuis M."/>
            <person name="von Doehren H."/>
            <person name="Wagner C."/>
            <person name="Wortman J.R."/>
            <person name="Bovenberg R.A.L."/>
        </authorList>
    </citation>
    <scope>NUCLEOTIDE SEQUENCE [LARGE SCALE GENOMIC DNA]</scope>
    <source>
        <strain evidence="3">ATCC 28089 / DSM 1075 / NRRL 1951 / Wisconsin 54-1255</strain>
    </source>
</reference>
<protein>
    <recommendedName>
        <fullName evidence="4">F-box domain-containing protein</fullName>
    </recommendedName>
</protein>
<dbReference type="eggNOG" id="ENOG502RPR8">
    <property type="taxonomic scope" value="Eukaryota"/>
</dbReference>
<name>B6GYD3_PENRW</name>
<dbReference type="Proteomes" id="UP000000724">
    <property type="component" value="Contig Pc00c12"/>
</dbReference>
<dbReference type="HOGENOM" id="CLU_407733_0_0_1"/>
<dbReference type="OrthoDB" id="4332410at2759"/>
<feature type="region of interest" description="Disordered" evidence="1">
    <location>
        <begin position="1"/>
        <end position="26"/>
    </location>
</feature>
<evidence type="ECO:0000256" key="1">
    <source>
        <dbReference type="SAM" id="MobiDB-lite"/>
    </source>
</evidence>
<dbReference type="AlphaFoldDB" id="B6GYD3"/>
<gene>
    <name evidence="2" type="ORF">Pc12g12280</name>
    <name evidence="2" type="ORF">PCH_Pc12g12280</name>
</gene>